<dbReference type="RefSeq" id="WP_307184021.1">
    <property type="nucleotide sequence ID" value="NZ_JAUTBB010000001.1"/>
</dbReference>
<proteinExistence type="predicted"/>
<feature type="compositionally biased region" description="Basic and acidic residues" evidence="1">
    <location>
        <begin position="1"/>
        <end position="13"/>
    </location>
</feature>
<dbReference type="EMBL" id="JAUTBB010000001">
    <property type="protein sequence ID" value="MDQ1119369.1"/>
    <property type="molecule type" value="Genomic_DNA"/>
</dbReference>
<accession>A0AAW8GAC5</accession>
<evidence type="ECO:0000256" key="1">
    <source>
        <dbReference type="SAM" id="MobiDB-lite"/>
    </source>
</evidence>
<feature type="region of interest" description="Disordered" evidence="1">
    <location>
        <begin position="1"/>
        <end position="29"/>
    </location>
</feature>
<comment type="caution">
    <text evidence="2">The sequence shown here is derived from an EMBL/GenBank/DDBJ whole genome shotgun (WGS) entry which is preliminary data.</text>
</comment>
<gene>
    <name evidence="2" type="ORF">QE383_001677</name>
</gene>
<organism evidence="2 3">
    <name type="scientific">Pseudoxanthomonas winnipegensis</name>
    <dbReference type="NCBI Taxonomy" id="2480810"/>
    <lineage>
        <taxon>Bacteria</taxon>
        <taxon>Pseudomonadati</taxon>
        <taxon>Pseudomonadota</taxon>
        <taxon>Gammaproteobacteria</taxon>
        <taxon>Lysobacterales</taxon>
        <taxon>Lysobacteraceae</taxon>
        <taxon>Pseudoxanthomonas</taxon>
    </lineage>
</organism>
<evidence type="ECO:0008006" key="4">
    <source>
        <dbReference type="Google" id="ProtNLM"/>
    </source>
</evidence>
<dbReference type="AlphaFoldDB" id="A0AAW8GAC5"/>
<evidence type="ECO:0000313" key="2">
    <source>
        <dbReference type="EMBL" id="MDQ1119369.1"/>
    </source>
</evidence>
<name>A0AAW8GAC5_9GAMM</name>
<protein>
    <recommendedName>
        <fullName evidence="4">Transposase</fullName>
    </recommendedName>
</protein>
<sequence length="73" mass="8272">MDECWGKHVDKPRAPSRGKAAREDGEKMTSARQFIHRACGWKLDKDVDKRVSALQGGRVKRIGTKMTRPHRAA</sequence>
<evidence type="ECO:0000313" key="3">
    <source>
        <dbReference type="Proteomes" id="UP001234354"/>
    </source>
</evidence>
<dbReference type="Proteomes" id="UP001234354">
    <property type="component" value="Unassembled WGS sequence"/>
</dbReference>
<reference evidence="2" key="1">
    <citation type="submission" date="2023-07" db="EMBL/GenBank/DDBJ databases">
        <title>Functional and genomic diversity of the sorghum phyllosphere microbiome.</title>
        <authorList>
            <person name="Shade A."/>
        </authorList>
    </citation>
    <scope>NUCLEOTIDE SEQUENCE</scope>
    <source>
        <strain evidence="2">SORGH_AS_0908</strain>
    </source>
</reference>
<feature type="compositionally biased region" description="Basic and acidic residues" evidence="1">
    <location>
        <begin position="20"/>
        <end position="29"/>
    </location>
</feature>